<dbReference type="PANTHER" id="PTHR42794:SF2">
    <property type="entry name" value="ABC TRANSPORTER ATP-BINDING PROTEIN"/>
    <property type="match status" value="1"/>
</dbReference>
<dbReference type="CDD" id="cd03214">
    <property type="entry name" value="ABC_Iron-Siderophores_B12_Hemin"/>
    <property type="match status" value="1"/>
</dbReference>
<dbReference type="PROSITE" id="PS00211">
    <property type="entry name" value="ABC_TRANSPORTER_1"/>
    <property type="match status" value="1"/>
</dbReference>
<sequence>MVVTFEVRDLEFRYREKPVLDGASLEIRSGEVFGILGPNGCGKTTLLKNLNRNLRPNSGSVVVDGSDVSEMAKKDIAKIVAAVPQANEIRFSFTVRDIVAMGRMPFQRQFEGDSSSDLQIVDQALKDVGLYDMRDLHINEMSGGERQRVIIARALAQTPRYLLMDEPTNHLDVNMQFEVLDLVHRLSREKGLTVVIVSHDLPMASRYCDRIAMIHDHRVMCCGTPEEVLTPENMKAVFNVDAELSVDSKTGKHTVLLHGVAH</sequence>
<feature type="domain" description="ABC transporter" evidence="4">
    <location>
        <begin position="5"/>
        <end position="241"/>
    </location>
</feature>
<evidence type="ECO:0000256" key="1">
    <source>
        <dbReference type="ARBA" id="ARBA00022448"/>
    </source>
</evidence>
<dbReference type="InterPro" id="IPR003593">
    <property type="entry name" value="AAA+_ATPase"/>
</dbReference>
<organism evidence="5 6">
    <name type="scientific">Methanomethylophilus alvi</name>
    <dbReference type="NCBI Taxonomy" id="1291540"/>
    <lineage>
        <taxon>Archaea</taxon>
        <taxon>Methanobacteriati</taxon>
        <taxon>Thermoplasmatota</taxon>
        <taxon>Thermoplasmata</taxon>
        <taxon>Methanomassiliicoccales</taxon>
        <taxon>Methanomethylophilaceae</taxon>
        <taxon>Methanomethylophilus</taxon>
    </lineage>
</organism>
<proteinExistence type="predicted"/>
<keyword evidence="1" id="KW-0813">Transport</keyword>
<dbReference type="Pfam" id="PF00005">
    <property type="entry name" value="ABC_tran"/>
    <property type="match status" value="1"/>
</dbReference>
<keyword evidence="2" id="KW-0547">Nucleotide-binding</keyword>
<dbReference type="GO" id="GO:0005524">
    <property type="term" value="F:ATP binding"/>
    <property type="evidence" value="ECO:0007669"/>
    <property type="project" value="UniProtKB-KW"/>
</dbReference>
<dbReference type="PROSITE" id="PS50893">
    <property type="entry name" value="ABC_TRANSPORTER_2"/>
    <property type="match status" value="1"/>
</dbReference>
<evidence type="ECO:0000256" key="3">
    <source>
        <dbReference type="ARBA" id="ARBA00022840"/>
    </source>
</evidence>
<dbReference type="Gene3D" id="3.40.50.300">
    <property type="entry name" value="P-loop containing nucleotide triphosphate hydrolases"/>
    <property type="match status" value="1"/>
</dbReference>
<dbReference type="EMBL" id="CP017686">
    <property type="protein sequence ID" value="AYQ55348.1"/>
    <property type="molecule type" value="Genomic_DNA"/>
</dbReference>
<dbReference type="PANTHER" id="PTHR42794">
    <property type="entry name" value="HEMIN IMPORT ATP-BINDING PROTEIN HMUV"/>
    <property type="match status" value="1"/>
</dbReference>
<accession>A0A3G3II36</accession>
<keyword evidence="3" id="KW-0067">ATP-binding</keyword>
<dbReference type="SUPFAM" id="SSF52540">
    <property type="entry name" value="P-loop containing nucleoside triphosphate hydrolases"/>
    <property type="match status" value="1"/>
</dbReference>
<reference evidence="5 6" key="1">
    <citation type="submission" date="2016-10" db="EMBL/GenBank/DDBJ databases">
        <title>Complete genome of the TMA-utilizing, human hosted archaeon Methanomethylophilus alvus Gen. nov, sp. nov., strain Mx-05, derived from a pure culture.</title>
        <authorList>
            <person name="Brugere J.-F."/>
            <person name="Ben Hania W."/>
            <person name="Chaudhary P.P."/>
            <person name="Gaci N."/>
            <person name="Borrel G."/>
            <person name="Cao Van Tuat L."/>
            <person name="Fardeau M.-L."/>
            <person name="Harris H.M.B."/>
            <person name="O'Toole P.W."/>
            <person name="Ollivier B."/>
        </authorList>
    </citation>
    <scope>NUCLEOTIDE SEQUENCE [LARGE SCALE GENOMIC DNA]</scope>
    <source>
        <strain evidence="5 6">Mx-05</strain>
    </source>
</reference>
<dbReference type="SMART" id="SM00382">
    <property type="entry name" value="AAA"/>
    <property type="match status" value="1"/>
</dbReference>
<evidence type="ECO:0000313" key="6">
    <source>
        <dbReference type="Proteomes" id="UP000273278"/>
    </source>
</evidence>
<name>A0A3G3II36_9ARCH</name>
<evidence type="ECO:0000313" key="5">
    <source>
        <dbReference type="EMBL" id="AYQ55348.1"/>
    </source>
</evidence>
<protein>
    <submittedName>
        <fullName evidence="5">ABC transporter</fullName>
    </submittedName>
</protein>
<dbReference type="GO" id="GO:0016887">
    <property type="term" value="F:ATP hydrolysis activity"/>
    <property type="evidence" value="ECO:0007669"/>
    <property type="project" value="InterPro"/>
</dbReference>
<dbReference type="FunFam" id="3.40.50.300:FF:000134">
    <property type="entry name" value="Iron-enterobactin ABC transporter ATP-binding protein"/>
    <property type="match status" value="1"/>
</dbReference>
<dbReference type="InterPro" id="IPR003439">
    <property type="entry name" value="ABC_transporter-like_ATP-bd"/>
</dbReference>
<evidence type="ECO:0000256" key="2">
    <source>
        <dbReference type="ARBA" id="ARBA00022741"/>
    </source>
</evidence>
<gene>
    <name evidence="5" type="ORF">BKD89_05995</name>
</gene>
<dbReference type="InterPro" id="IPR027417">
    <property type="entry name" value="P-loop_NTPase"/>
</dbReference>
<evidence type="ECO:0000259" key="4">
    <source>
        <dbReference type="PROSITE" id="PS50893"/>
    </source>
</evidence>
<dbReference type="InterPro" id="IPR017871">
    <property type="entry name" value="ABC_transporter-like_CS"/>
</dbReference>
<dbReference type="AlphaFoldDB" id="A0A3G3II36"/>
<dbReference type="Proteomes" id="UP000273278">
    <property type="component" value="Chromosome"/>
</dbReference>